<dbReference type="AlphaFoldDB" id="A0ABD0YKR5"/>
<keyword evidence="3" id="KW-1185">Reference proteome</keyword>
<reference evidence="2 3" key="1">
    <citation type="submission" date="2024-07" db="EMBL/GenBank/DDBJ databases">
        <title>Chromosome-level genome assembly of the water stick insect Ranatra chinensis (Heteroptera: Nepidae).</title>
        <authorList>
            <person name="Liu X."/>
        </authorList>
    </citation>
    <scope>NUCLEOTIDE SEQUENCE [LARGE SCALE GENOMIC DNA]</scope>
    <source>
        <strain evidence="2">Cailab_2021Rc</strain>
        <tissue evidence="2">Muscle</tissue>
    </source>
</reference>
<name>A0ABD0YKR5_9HEMI</name>
<proteinExistence type="predicted"/>
<dbReference type="InterPro" id="IPR028265">
    <property type="entry name" value="TTDN1/SICKLE"/>
</dbReference>
<dbReference type="Pfam" id="PF15502">
    <property type="entry name" value="MPLKIP"/>
    <property type="match status" value="1"/>
</dbReference>
<accession>A0ABD0YKR5</accession>
<evidence type="ECO:0000313" key="3">
    <source>
        <dbReference type="Proteomes" id="UP001558652"/>
    </source>
</evidence>
<organism evidence="2 3">
    <name type="scientific">Ranatra chinensis</name>
    <dbReference type="NCBI Taxonomy" id="642074"/>
    <lineage>
        <taxon>Eukaryota</taxon>
        <taxon>Metazoa</taxon>
        <taxon>Ecdysozoa</taxon>
        <taxon>Arthropoda</taxon>
        <taxon>Hexapoda</taxon>
        <taxon>Insecta</taxon>
        <taxon>Pterygota</taxon>
        <taxon>Neoptera</taxon>
        <taxon>Paraneoptera</taxon>
        <taxon>Hemiptera</taxon>
        <taxon>Heteroptera</taxon>
        <taxon>Panheteroptera</taxon>
        <taxon>Nepomorpha</taxon>
        <taxon>Nepidae</taxon>
        <taxon>Ranatrinae</taxon>
        <taxon>Ranatra</taxon>
    </lineage>
</organism>
<protein>
    <submittedName>
        <fullName evidence="2">Uncharacterized protein</fullName>
    </submittedName>
</protein>
<comment type="caution">
    <text evidence="2">The sequence shown here is derived from an EMBL/GenBank/DDBJ whole genome shotgun (WGS) entry which is preliminary data.</text>
</comment>
<sequence>MELPSPDFNQSKGSNSFQHSPFHRLPSPDFIPFNFSSPIKRPPGRWGFPRGGQRRYFNKSPNPSFGNSNSNFSPHNGSHRRGNRGGRGGRFRGGHYHYHDGTPPVEEASHYHPSMLENPWAELESQLERNRAVEKEASEVTQEENSPKIDLPPEPETVAA</sequence>
<evidence type="ECO:0000313" key="2">
    <source>
        <dbReference type="EMBL" id="KAL1131822.1"/>
    </source>
</evidence>
<feature type="compositionally biased region" description="Polar residues" evidence="1">
    <location>
        <begin position="7"/>
        <end position="19"/>
    </location>
</feature>
<feature type="compositionally biased region" description="Low complexity" evidence="1">
    <location>
        <begin position="58"/>
        <end position="76"/>
    </location>
</feature>
<feature type="compositionally biased region" description="Pro residues" evidence="1">
    <location>
        <begin position="150"/>
        <end position="160"/>
    </location>
</feature>
<dbReference type="Proteomes" id="UP001558652">
    <property type="component" value="Unassembled WGS sequence"/>
</dbReference>
<evidence type="ECO:0000256" key="1">
    <source>
        <dbReference type="SAM" id="MobiDB-lite"/>
    </source>
</evidence>
<feature type="region of interest" description="Disordered" evidence="1">
    <location>
        <begin position="1"/>
        <end position="160"/>
    </location>
</feature>
<feature type="compositionally biased region" description="Basic residues" evidence="1">
    <location>
        <begin position="77"/>
        <end position="96"/>
    </location>
</feature>
<gene>
    <name evidence="2" type="ORF">AAG570_011434</name>
</gene>
<feature type="compositionally biased region" description="Basic and acidic residues" evidence="1">
    <location>
        <begin position="126"/>
        <end position="138"/>
    </location>
</feature>
<dbReference type="EMBL" id="JBFDAA010000006">
    <property type="protein sequence ID" value="KAL1131822.1"/>
    <property type="molecule type" value="Genomic_DNA"/>
</dbReference>